<dbReference type="KEGG" id="mbet:N8K70_03925"/>
<accession>A0AA97FJF9</accession>
<feature type="compositionally biased region" description="Basic and acidic residues" evidence="1">
    <location>
        <begin position="103"/>
        <end position="120"/>
    </location>
</feature>
<organism evidence="2 3">
    <name type="scientific">Microbacterium betulae</name>
    <dbReference type="NCBI Taxonomy" id="2981139"/>
    <lineage>
        <taxon>Bacteria</taxon>
        <taxon>Bacillati</taxon>
        <taxon>Actinomycetota</taxon>
        <taxon>Actinomycetes</taxon>
        <taxon>Micrococcales</taxon>
        <taxon>Microbacteriaceae</taxon>
        <taxon>Microbacterium</taxon>
    </lineage>
</organism>
<feature type="region of interest" description="Disordered" evidence="1">
    <location>
        <begin position="95"/>
        <end position="147"/>
    </location>
</feature>
<dbReference type="EMBL" id="CP118157">
    <property type="protein sequence ID" value="WOF23839.1"/>
    <property type="molecule type" value="Genomic_DNA"/>
</dbReference>
<keyword evidence="3" id="KW-1185">Reference proteome</keyword>
<sequence length="167" mass="18108">MAAPKKPVEKSTLRAELNATLGAKVLEEAAKRLEDRSRLLGQISRFAQDWERDVFSSQGAAAGRRWKPLASSTPGRPLVRTGALLAALTGAPRQMKASVQLRGPEHAQHLKAGRFGEKSKTGTGRRAGWQGLGGHMPRRNPAPRPPRDRIAILTADLLGLVTPKDRT</sequence>
<dbReference type="AlphaFoldDB" id="A0AA97FJF9"/>
<protein>
    <submittedName>
        <fullName evidence="2">Uncharacterized protein</fullName>
    </submittedName>
</protein>
<proteinExistence type="predicted"/>
<name>A0AA97FJF9_9MICO</name>
<gene>
    <name evidence="2" type="ORF">N8K70_03925</name>
</gene>
<dbReference type="Proteomes" id="UP001305498">
    <property type="component" value="Chromosome"/>
</dbReference>
<evidence type="ECO:0000256" key="1">
    <source>
        <dbReference type="SAM" id="MobiDB-lite"/>
    </source>
</evidence>
<dbReference type="RefSeq" id="WP_317140310.1">
    <property type="nucleotide sequence ID" value="NZ_CP118157.1"/>
</dbReference>
<reference evidence="2 3" key="1">
    <citation type="submission" date="2023-02" db="EMBL/GenBank/DDBJ databases">
        <title>Microbacterium betulae sp. nov., isolated from birch wood.</title>
        <authorList>
            <person name="Pasciak M."/>
            <person name="Pawlik K.J."/>
            <person name="Martynowski D."/>
            <person name="Laczmanski L."/>
            <person name="Ciekot J."/>
            <person name="Szponar B."/>
            <person name="Wojcik-Fatla A."/>
            <person name="Mackiewicz B."/>
            <person name="Farian E."/>
            <person name="Cholewa G."/>
            <person name="Cholewa A."/>
            <person name="Dutkiewicz J."/>
        </authorList>
    </citation>
    <scope>NUCLEOTIDE SEQUENCE [LARGE SCALE GENOMIC DNA]</scope>
    <source>
        <strain evidence="2 3">AB</strain>
    </source>
</reference>
<evidence type="ECO:0000313" key="2">
    <source>
        <dbReference type="EMBL" id="WOF23839.1"/>
    </source>
</evidence>
<evidence type="ECO:0000313" key="3">
    <source>
        <dbReference type="Proteomes" id="UP001305498"/>
    </source>
</evidence>